<reference evidence="2" key="1">
    <citation type="journal article" date="2017" name="Parasit. Vectors">
        <title>Sialotranscriptomics of Rhipicephalus zambeziensis reveals intricate expression profiles of secretory proteins and suggests tight temporal transcriptional regulation during blood-feeding.</title>
        <authorList>
            <person name="de Castro M.H."/>
            <person name="de Klerk D."/>
            <person name="Pienaar R."/>
            <person name="Rees D.J.G."/>
            <person name="Mans B.J."/>
        </authorList>
    </citation>
    <scope>NUCLEOTIDE SEQUENCE</scope>
    <source>
        <tissue evidence="2">Salivary glands</tissue>
    </source>
</reference>
<proteinExistence type="predicted"/>
<evidence type="ECO:0000313" key="2">
    <source>
        <dbReference type="EMBL" id="MAA15393.1"/>
    </source>
</evidence>
<sequence>MVPSSFLCTVLVALLETTASTQIKVQDNEDVDIVQFLRPDEKIWTTHTTARQSKSCQYDLVQNITEHNVTFERLYYERSSWKSRRLIGNFINFPSNLARMLRPYDSMDVKTEDGDHIDTEVVHYKSKTNSCAVFLVLRSYRDTLQLSYEVRMKDYAIKQRYSSKNECFKKFKADARKLKKSISPVYSAACQYI</sequence>
<organism evidence="2">
    <name type="scientific">Rhipicephalus zambeziensis</name>
    <dbReference type="NCBI Taxonomy" id="60191"/>
    <lineage>
        <taxon>Eukaryota</taxon>
        <taxon>Metazoa</taxon>
        <taxon>Ecdysozoa</taxon>
        <taxon>Arthropoda</taxon>
        <taxon>Chelicerata</taxon>
        <taxon>Arachnida</taxon>
        <taxon>Acari</taxon>
        <taxon>Parasitiformes</taxon>
        <taxon>Ixodida</taxon>
        <taxon>Ixodoidea</taxon>
        <taxon>Ixodidae</taxon>
        <taxon>Rhipicephalinae</taxon>
        <taxon>Rhipicephalus</taxon>
        <taxon>Rhipicephalus</taxon>
    </lineage>
</organism>
<dbReference type="AlphaFoldDB" id="A0A224YMC1"/>
<name>A0A224YMC1_9ACAR</name>
<accession>A0A224YMC1</accession>
<protein>
    <submittedName>
        <fullName evidence="2">Lipocalin</fullName>
    </submittedName>
</protein>
<evidence type="ECO:0000256" key="1">
    <source>
        <dbReference type="SAM" id="SignalP"/>
    </source>
</evidence>
<keyword evidence="1" id="KW-0732">Signal</keyword>
<feature type="chain" id="PRO_5013257043" evidence="1">
    <location>
        <begin position="21"/>
        <end position="193"/>
    </location>
</feature>
<feature type="signal peptide" evidence="1">
    <location>
        <begin position="1"/>
        <end position="20"/>
    </location>
</feature>
<dbReference type="EMBL" id="GFPF01004247">
    <property type="protein sequence ID" value="MAA15393.1"/>
    <property type="molecule type" value="Transcribed_RNA"/>
</dbReference>